<keyword evidence="4" id="KW-1185">Reference proteome</keyword>
<evidence type="ECO:0000313" key="3">
    <source>
        <dbReference type="EMBL" id="GGJ64536.1"/>
    </source>
</evidence>
<dbReference type="Gene3D" id="3.40.50.300">
    <property type="entry name" value="P-loop containing nucleotide triphosphate hydrolases"/>
    <property type="match status" value="1"/>
</dbReference>
<name>A0A917P6S4_9ACTN</name>
<feature type="transmembrane region" description="Helical" evidence="1">
    <location>
        <begin position="614"/>
        <end position="636"/>
    </location>
</feature>
<keyword evidence="1" id="KW-0812">Transmembrane</keyword>
<dbReference type="AlphaFoldDB" id="A0A917P6S4"/>
<comment type="caution">
    <text evidence="3">The sequence shown here is derived from an EMBL/GenBank/DDBJ whole genome shotgun (WGS) entry which is preliminary data.</text>
</comment>
<protein>
    <submittedName>
        <fullName evidence="3">P-loop containing NTPase</fullName>
    </submittedName>
</protein>
<feature type="transmembrane region" description="Helical" evidence="1">
    <location>
        <begin position="526"/>
        <end position="552"/>
    </location>
</feature>
<feature type="transmembrane region" description="Helical" evidence="1">
    <location>
        <begin position="572"/>
        <end position="593"/>
    </location>
</feature>
<feature type="transmembrane region" description="Helical" evidence="1">
    <location>
        <begin position="656"/>
        <end position="683"/>
    </location>
</feature>
<evidence type="ECO:0000259" key="2">
    <source>
        <dbReference type="Pfam" id="PF05729"/>
    </source>
</evidence>
<reference evidence="3" key="1">
    <citation type="journal article" date="2014" name="Int. J. Syst. Evol. Microbiol.">
        <title>Complete genome sequence of Corynebacterium casei LMG S-19264T (=DSM 44701T), isolated from a smear-ripened cheese.</title>
        <authorList>
            <consortium name="US DOE Joint Genome Institute (JGI-PGF)"/>
            <person name="Walter F."/>
            <person name="Albersmeier A."/>
            <person name="Kalinowski J."/>
            <person name="Ruckert C."/>
        </authorList>
    </citation>
    <scope>NUCLEOTIDE SEQUENCE</scope>
    <source>
        <strain evidence="3">JCM 3086</strain>
    </source>
</reference>
<feature type="transmembrane region" description="Helical" evidence="1">
    <location>
        <begin position="12"/>
        <end position="29"/>
    </location>
</feature>
<feature type="transmembrane region" description="Helical" evidence="1">
    <location>
        <begin position="446"/>
        <end position="464"/>
    </location>
</feature>
<sequence length="731" mass="79818">MERNWGRGAGWLWAVLCGGCIAALAVWLTGREPGGDALDDASLLIALPGLFVALWSAYMALITLRVQAPDTTALAALLARQVTLAETRERTRLLGDVGTPIDVRFTLRPAPAHNAAGAGPHGSLSGVIDYYRRLQPGRLVITGAAGSGKTVLAIELLLALVENRGPRDPVPVRMSLASWTRMPTATAARDIGDAVRMWMRRHLIETYRLSRAAATALVEDGLILPVLDGLDEMDAGGGEAPRARRAMQELDAYRYGRPRAGMILTSRSAAYDALGTHARDTVRVEIAPVSAARARAFICSHAQDPARWRNVLRELDAAPDGPLAQGLSTPWRLTMAVSLYEQRDPATGDPPYTPDGLLVFALAGAEAVRDHLVDLFLHHAATGHLPPPGHMTRPQIHARLHVLARHLEDNMGGSRVIRGRALSGIDLILHELWPLAGNLRVRAAQVLLYLAIAVPVIAIGMRFLPAEVNYYPGLRDIPDRELFIYLLAVVAPIVLFGVVQTWVRVWPGPHRLGPPTLRTPRDWGRAMTGLISGSTAGFLIAVAVGAMILLIINMSDGWEFDWDWVWERDLVPMFVAVGMFFGLPAGFMFGLVGGLFRREVSEVGDPRRLIRDDLLVALTIAVVIILALGISIVLIISVDLPTLIDANLGYTLFVPLASALAAVTVGLASVPASVRYIVFLLFTRFGRHRLPWRLGRFLHWATQVGIMRTAGTAYQFRHRELQDWLAHHPTS</sequence>
<reference evidence="3" key="2">
    <citation type="submission" date="2020-09" db="EMBL/GenBank/DDBJ databases">
        <authorList>
            <person name="Sun Q."/>
            <person name="Ohkuma M."/>
        </authorList>
    </citation>
    <scope>NUCLEOTIDE SEQUENCE</scope>
    <source>
        <strain evidence="3">JCM 3086</strain>
    </source>
</reference>
<feature type="domain" description="NACHT" evidence="2">
    <location>
        <begin position="139"/>
        <end position="303"/>
    </location>
</feature>
<feature type="transmembrane region" description="Helical" evidence="1">
    <location>
        <begin position="41"/>
        <end position="61"/>
    </location>
</feature>
<feature type="transmembrane region" description="Helical" evidence="1">
    <location>
        <begin position="484"/>
        <end position="505"/>
    </location>
</feature>
<evidence type="ECO:0000256" key="1">
    <source>
        <dbReference type="SAM" id="Phobius"/>
    </source>
</evidence>
<keyword evidence="1" id="KW-0472">Membrane</keyword>
<dbReference type="InterPro" id="IPR027417">
    <property type="entry name" value="P-loop_NTPase"/>
</dbReference>
<dbReference type="Proteomes" id="UP000657574">
    <property type="component" value="Unassembled WGS sequence"/>
</dbReference>
<dbReference type="SUPFAM" id="SSF52540">
    <property type="entry name" value="P-loop containing nucleoside triphosphate hydrolases"/>
    <property type="match status" value="1"/>
</dbReference>
<dbReference type="EMBL" id="BMQA01000080">
    <property type="protein sequence ID" value="GGJ64536.1"/>
    <property type="molecule type" value="Genomic_DNA"/>
</dbReference>
<gene>
    <name evidence="3" type="ORF">GCM10010121_089000</name>
</gene>
<dbReference type="InterPro" id="IPR007111">
    <property type="entry name" value="NACHT_NTPase"/>
</dbReference>
<evidence type="ECO:0000313" key="4">
    <source>
        <dbReference type="Proteomes" id="UP000657574"/>
    </source>
</evidence>
<dbReference type="Pfam" id="PF05729">
    <property type="entry name" value="NACHT"/>
    <property type="match status" value="1"/>
</dbReference>
<proteinExistence type="predicted"/>
<organism evidence="3 4">
    <name type="scientific">Streptomyces brasiliensis</name>
    <dbReference type="NCBI Taxonomy" id="1954"/>
    <lineage>
        <taxon>Bacteria</taxon>
        <taxon>Bacillati</taxon>
        <taxon>Actinomycetota</taxon>
        <taxon>Actinomycetes</taxon>
        <taxon>Kitasatosporales</taxon>
        <taxon>Streptomycetaceae</taxon>
        <taxon>Streptomyces</taxon>
    </lineage>
</organism>
<accession>A0A917P6S4</accession>
<keyword evidence="1" id="KW-1133">Transmembrane helix</keyword>